<evidence type="ECO:0000313" key="3">
    <source>
        <dbReference type="EMBL" id="OAB86177.1"/>
    </source>
</evidence>
<dbReference type="InterPro" id="IPR017517">
    <property type="entry name" value="Maleyloyr_isom"/>
</dbReference>
<evidence type="ECO:0000259" key="2">
    <source>
        <dbReference type="Pfam" id="PF11716"/>
    </source>
</evidence>
<evidence type="ECO:0000259" key="1">
    <source>
        <dbReference type="Pfam" id="PF07398"/>
    </source>
</evidence>
<dbReference type="GO" id="GO:0046872">
    <property type="term" value="F:metal ion binding"/>
    <property type="evidence" value="ECO:0007669"/>
    <property type="project" value="InterPro"/>
</dbReference>
<dbReference type="Gene3D" id="1.20.120.450">
    <property type="entry name" value="dinb family like domain"/>
    <property type="match status" value="1"/>
</dbReference>
<comment type="caution">
    <text evidence="3">The sequence shown here is derived from an EMBL/GenBank/DDBJ whole genome shotgun (WGS) entry which is preliminary data.</text>
</comment>
<feature type="domain" description="MDMPI C-terminal" evidence="1">
    <location>
        <begin position="141"/>
        <end position="221"/>
    </location>
</feature>
<keyword evidence="4" id="KW-1185">Reference proteome</keyword>
<dbReference type="PANTHER" id="PTHR40758">
    <property type="entry name" value="CONSERVED PROTEIN"/>
    <property type="match status" value="1"/>
</dbReference>
<accession>A0A176Q900</accession>
<dbReference type="GO" id="GO:0005886">
    <property type="term" value="C:plasma membrane"/>
    <property type="evidence" value="ECO:0007669"/>
    <property type="project" value="TreeGrafter"/>
</dbReference>
<evidence type="ECO:0000313" key="4">
    <source>
        <dbReference type="Proteomes" id="UP000076976"/>
    </source>
</evidence>
<protein>
    <recommendedName>
        <fullName evidence="5">Maleylpyruvate isomerase family mycothiol-dependent enzyme</fullName>
    </recommendedName>
</protein>
<dbReference type="NCBIfam" id="TIGR03083">
    <property type="entry name" value="maleylpyruvate isomerase family mycothiol-dependent enzyme"/>
    <property type="match status" value="1"/>
</dbReference>
<dbReference type="Pfam" id="PF11716">
    <property type="entry name" value="MDMPI_N"/>
    <property type="match status" value="1"/>
</dbReference>
<dbReference type="InterPro" id="IPR024344">
    <property type="entry name" value="MDMPI_metal-binding"/>
</dbReference>
<feature type="domain" description="Mycothiol-dependent maleylpyruvate isomerase metal-binding" evidence="2">
    <location>
        <begin position="10"/>
        <end position="128"/>
    </location>
</feature>
<dbReference type="SUPFAM" id="SSF109854">
    <property type="entry name" value="DinB/YfiT-like putative metalloenzymes"/>
    <property type="match status" value="1"/>
</dbReference>
<dbReference type="AlphaFoldDB" id="A0A176Q900"/>
<dbReference type="Proteomes" id="UP000076976">
    <property type="component" value="Unassembled WGS sequence"/>
</dbReference>
<dbReference type="STRING" id="262209.AWH69_14850"/>
<dbReference type="PANTHER" id="PTHR40758:SF1">
    <property type="entry name" value="CONSERVED PROTEIN"/>
    <property type="match status" value="1"/>
</dbReference>
<proteinExistence type="predicted"/>
<evidence type="ECO:0008006" key="5">
    <source>
        <dbReference type="Google" id="ProtNLM"/>
    </source>
</evidence>
<dbReference type="Pfam" id="PF07398">
    <property type="entry name" value="MDMPI_C"/>
    <property type="match status" value="1"/>
</dbReference>
<dbReference type="EMBL" id="LQZG01000005">
    <property type="protein sequence ID" value="OAB86177.1"/>
    <property type="molecule type" value="Genomic_DNA"/>
</dbReference>
<name>A0A176Q900_9MICO</name>
<dbReference type="InterPro" id="IPR010872">
    <property type="entry name" value="MDMPI_C-term_domain"/>
</dbReference>
<dbReference type="RefSeq" id="WP_068277744.1">
    <property type="nucleotide sequence ID" value="NZ_LQZG01000005.1"/>
</dbReference>
<sequence length="234" mass="25556">MDPARSAAALEHEIARVEALLRDASAHDWSRSLTTCPRWELADLVGHLGGVHRWVVGAVREGHGRTESTPPPAEGLAGWFDEGARELRETIAVDPATPAWTFERGDRTVGFWQRRQVHEHTVHRVDVELALVGETSPVTVDVAADGVAEVVEVFVPRRLAKGWLDPIPAAVRLVATDAPVEVVIGDGDPVAQVSAPAADLYLALWQRISLDDERTTYAGDEVVPREVLRMPLTP</sequence>
<organism evidence="3 4">
    <name type="scientific">Janibacter melonis</name>
    <dbReference type="NCBI Taxonomy" id="262209"/>
    <lineage>
        <taxon>Bacteria</taxon>
        <taxon>Bacillati</taxon>
        <taxon>Actinomycetota</taxon>
        <taxon>Actinomycetes</taxon>
        <taxon>Micrococcales</taxon>
        <taxon>Intrasporangiaceae</taxon>
        <taxon>Janibacter</taxon>
    </lineage>
</organism>
<reference evidence="3 4" key="1">
    <citation type="submission" date="2016-01" db="EMBL/GenBank/DDBJ databases">
        <title>Janibacter melonis strain CD11_4 genome sequencing and assembly.</title>
        <authorList>
            <person name="Nair G.R."/>
            <person name="Kaur G."/>
            <person name="Chander A.M."/>
            <person name="Mayilraj S."/>
        </authorList>
    </citation>
    <scope>NUCLEOTIDE SEQUENCE [LARGE SCALE GENOMIC DNA]</scope>
    <source>
        <strain evidence="3 4">CD11-4</strain>
    </source>
</reference>
<dbReference type="InterPro" id="IPR034660">
    <property type="entry name" value="DinB/YfiT-like"/>
</dbReference>
<gene>
    <name evidence="3" type="ORF">AWH69_14850</name>
</gene>